<dbReference type="GeneID" id="80820029"/>
<evidence type="ECO:0000313" key="3">
    <source>
        <dbReference type="Proteomes" id="UP000182932"/>
    </source>
</evidence>
<protein>
    <submittedName>
        <fullName evidence="2">Acetyltransferase involved in cellulose biosynthesis, CelD/BcsL family</fullName>
    </submittedName>
</protein>
<name>A0A975WD81_9RHOB</name>
<comment type="caution">
    <text evidence="2">The sequence shown here is derived from an EMBL/GenBank/DDBJ whole genome shotgun (WGS) entry which is preliminary data.</text>
</comment>
<dbReference type="Pfam" id="PF13480">
    <property type="entry name" value="Acetyltransf_6"/>
    <property type="match status" value="1"/>
</dbReference>
<sequence>MTLQSPTPAEASAIAVRLVDTPAGLDALRPVWEELQARDPEATIFLTWEWMAQAFRAHPYRWTVLVAEDPRHPGRVLCLLPLKYRTHWSRSRAEFQTELEAGGRLLWSEYTGFLCHPEHEAAALRAVTDHLAGMPWMKFSMRYVAQDRRCRLFTDAFAAKGFDVSYKEYLINRKTTDNLVCPQVDLPEDFPAYLANQVSANRRQKYARLKRDHLDSGAMHITRADGAGFAEALDVMIGLWKLRWQPQKGEKTADRVAGNYRDVLTAAHEIGAVFLPILWKGDRPLGALGHVIDRRNGVAHFIAGGRDPAAEEKGIGQLLHFHSIDWAIDQGLICYDFCHGNERYKYSYGAVDTPVLYFEIKRTDYDPALAFDFICAGAALRRMEEFLQKGKTEAAMKACAQLARVLS</sequence>
<feature type="domain" description="BioF2-like acetyltransferase" evidence="1">
    <location>
        <begin position="201"/>
        <end position="345"/>
    </location>
</feature>
<dbReference type="Proteomes" id="UP000182932">
    <property type="component" value="Unassembled WGS sequence"/>
</dbReference>
<dbReference type="RefSeq" id="WP_074838061.1">
    <property type="nucleotide sequence ID" value="NZ_CATMKJ010000012.1"/>
</dbReference>
<dbReference type="EMBL" id="FNYY01000016">
    <property type="protein sequence ID" value="SEJ98977.1"/>
    <property type="molecule type" value="Genomic_DNA"/>
</dbReference>
<dbReference type="InterPro" id="IPR016181">
    <property type="entry name" value="Acyl_CoA_acyltransferase"/>
</dbReference>
<accession>A0A975WD81</accession>
<dbReference type="SUPFAM" id="SSF55729">
    <property type="entry name" value="Acyl-CoA N-acyltransferases (Nat)"/>
    <property type="match status" value="1"/>
</dbReference>
<keyword evidence="3" id="KW-1185">Reference proteome</keyword>
<evidence type="ECO:0000259" key="1">
    <source>
        <dbReference type="Pfam" id="PF13480"/>
    </source>
</evidence>
<reference evidence="2 3" key="1">
    <citation type="submission" date="2016-10" db="EMBL/GenBank/DDBJ databases">
        <authorList>
            <person name="Varghese N."/>
            <person name="Submissions S."/>
        </authorList>
    </citation>
    <scope>NUCLEOTIDE SEQUENCE [LARGE SCALE GENOMIC DNA]</scope>
    <source>
        <strain evidence="2 3">FF3</strain>
    </source>
</reference>
<gene>
    <name evidence="2" type="ORF">SAMN04487940_116106</name>
</gene>
<proteinExistence type="predicted"/>
<dbReference type="Gene3D" id="3.40.630.30">
    <property type="match status" value="1"/>
</dbReference>
<organism evidence="2 3">
    <name type="scientific">Marinovum algicola</name>
    <dbReference type="NCBI Taxonomy" id="42444"/>
    <lineage>
        <taxon>Bacteria</taxon>
        <taxon>Pseudomonadati</taxon>
        <taxon>Pseudomonadota</taxon>
        <taxon>Alphaproteobacteria</taxon>
        <taxon>Rhodobacterales</taxon>
        <taxon>Roseobacteraceae</taxon>
        <taxon>Marinovum</taxon>
    </lineage>
</organism>
<dbReference type="AlphaFoldDB" id="A0A975WD81"/>
<evidence type="ECO:0000313" key="2">
    <source>
        <dbReference type="EMBL" id="SEJ98977.1"/>
    </source>
</evidence>
<dbReference type="InterPro" id="IPR038740">
    <property type="entry name" value="BioF2-like_GNAT_dom"/>
</dbReference>